<evidence type="ECO:0000259" key="6">
    <source>
        <dbReference type="Pfam" id="PF00294"/>
    </source>
</evidence>
<evidence type="ECO:0000256" key="4">
    <source>
        <dbReference type="ARBA" id="ARBA00022777"/>
    </source>
</evidence>
<organism evidence="8 9">
    <name type="scientific">Azospirillum oleiclasticum</name>
    <dbReference type="NCBI Taxonomy" id="2735135"/>
    <lineage>
        <taxon>Bacteria</taxon>
        <taxon>Pseudomonadati</taxon>
        <taxon>Pseudomonadota</taxon>
        <taxon>Alphaproteobacteria</taxon>
        <taxon>Rhodospirillales</taxon>
        <taxon>Azospirillaceae</taxon>
        <taxon>Azospirillum</taxon>
    </lineage>
</organism>
<evidence type="ECO:0000313" key="9">
    <source>
        <dbReference type="Proteomes" id="UP000584642"/>
    </source>
</evidence>
<gene>
    <name evidence="8" type="primary">iolC</name>
    <name evidence="8" type="ORF">HND93_07885</name>
</gene>
<dbReference type="Gene3D" id="2.20.150.10">
    <property type="entry name" value="putative 5-dehydro-2- deoxygluconokinase"/>
    <property type="match status" value="1"/>
</dbReference>
<feature type="domain" description="DUF2090" evidence="7">
    <location>
        <begin position="332"/>
        <end position="596"/>
    </location>
</feature>
<dbReference type="Gene3D" id="3.40.1190.20">
    <property type="match status" value="1"/>
</dbReference>
<dbReference type="SUPFAM" id="SSF53613">
    <property type="entry name" value="Ribokinase-like"/>
    <property type="match status" value="1"/>
</dbReference>
<keyword evidence="3" id="KW-0547">Nucleotide-binding</keyword>
<evidence type="ECO:0000256" key="1">
    <source>
        <dbReference type="ARBA" id="ARBA00010688"/>
    </source>
</evidence>
<dbReference type="Pfam" id="PF00294">
    <property type="entry name" value="PfkB"/>
    <property type="match status" value="1"/>
</dbReference>
<dbReference type="InterPro" id="IPR018659">
    <property type="entry name" value="DUF2090"/>
</dbReference>
<dbReference type="InterPro" id="IPR023314">
    <property type="entry name" value="Myo_inos_IolC-like_sf"/>
</dbReference>
<proteinExistence type="inferred from homology"/>
<dbReference type="PANTHER" id="PTHR43085">
    <property type="entry name" value="HEXOKINASE FAMILY MEMBER"/>
    <property type="match status" value="1"/>
</dbReference>
<accession>A0ABX2T8U7</accession>
<sequence length="601" mass="63657">MPPLKAPSDERPLDMICIGRAMADLYSDQIGGRLEDAVTFSVYVGGSAANICVGAARLGLSTAMLVRVGDDHMGRLIRETMALNGVNTDHVITDPSHPTPLVVLGVRDQTTFPRDLFTHDCAYLQLKREDFDEALFASARSVLINGTFFATPDLAAVSRAALEMGKAAGCTLVLDIDYRPALWGLVSHGAGETAYIESAAVSAKLQEFVPLFDLIVGTEEEIQIAGGSPDTMTSVRRLRELGDATIIVKRGILGCVAFPGAIPDDIEKGLIVPTFPVDVMNTAGAGDSYMAGLMRGWLRGFSLEESCRVANVCGAMNVARHGCSDSAPTWPEVDIFLEKRGIRTVGRDSGMNHLHRATTRRNVPAATTALDLAQVPALEAAAARTGGTDALARFLSVAAMTALERGFDGLMWSDRFDRGELARLTGRGLWLSRDFALPAQPGMPSFAAGVAAMETLRSWPRDQVVRVAVPAAWRDSLPALVDALAGLVSAAAVTRHELLVDVAALDEGAGLIATLYERGVRPDWWGVPATTDAAGLADVIARHDPLARGWLTVHPAGPLSPAGTAAGRVLSGDALLGLAEEWLAGRIADGDLPKRMAAALT</sequence>
<name>A0ABX2T8U7_9PROT</name>
<keyword evidence="5" id="KW-0067">ATP-binding</keyword>
<dbReference type="PROSITE" id="PS00584">
    <property type="entry name" value="PFKB_KINASES_2"/>
    <property type="match status" value="1"/>
</dbReference>
<evidence type="ECO:0000256" key="2">
    <source>
        <dbReference type="ARBA" id="ARBA00022679"/>
    </source>
</evidence>
<dbReference type="CDD" id="cd01166">
    <property type="entry name" value="KdgK"/>
    <property type="match status" value="1"/>
</dbReference>
<dbReference type="EMBL" id="JABFDB010000004">
    <property type="protein sequence ID" value="NYZ19628.1"/>
    <property type="molecule type" value="Genomic_DNA"/>
</dbReference>
<keyword evidence="2 8" id="KW-0808">Transferase</keyword>
<dbReference type="InterPro" id="IPR011611">
    <property type="entry name" value="PfkB_dom"/>
</dbReference>
<dbReference type="PANTHER" id="PTHR43085:SF49">
    <property type="entry name" value="5-DEHYDRO-2-DEOXYGLUCONOKINASE"/>
    <property type="match status" value="1"/>
</dbReference>
<reference evidence="8 9" key="1">
    <citation type="submission" date="2020-05" db="EMBL/GenBank/DDBJ databases">
        <title>Azospirillum oleiclasticum sp. nov, a nitrogen-fixing and heavy crude oil-emulsifying bacterium isolated from the crude oil of Yumen Oilfield.</title>
        <authorList>
            <person name="Wu D."/>
            <person name="Cai M."/>
            <person name="Zhang X."/>
        </authorList>
    </citation>
    <scope>NUCLEOTIDE SEQUENCE [LARGE SCALE GENOMIC DNA]</scope>
    <source>
        <strain evidence="8 9">ROY-1-1-2</strain>
    </source>
</reference>
<dbReference type="InterPro" id="IPR029056">
    <property type="entry name" value="Ribokinase-like"/>
</dbReference>
<dbReference type="RefSeq" id="WP_180281403.1">
    <property type="nucleotide sequence ID" value="NZ_JABFDB010000004.1"/>
</dbReference>
<feature type="domain" description="Carbohydrate kinase PfkB" evidence="6">
    <location>
        <begin position="15"/>
        <end position="329"/>
    </location>
</feature>
<dbReference type="InterPro" id="IPR050306">
    <property type="entry name" value="PfkB_Carbo_kinase"/>
</dbReference>
<evidence type="ECO:0000259" key="7">
    <source>
        <dbReference type="Pfam" id="PF09863"/>
    </source>
</evidence>
<comment type="similarity">
    <text evidence="1">Belongs to the carbohydrate kinase PfkB family.</text>
</comment>
<evidence type="ECO:0000256" key="3">
    <source>
        <dbReference type="ARBA" id="ARBA00022741"/>
    </source>
</evidence>
<dbReference type="Proteomes" id="UP000584642">
    <property type="component" value="Unassembled WGS sequence"/>
</dbReference>
<keyword evidence="9" id="KW-1185">Reference proteome</keyword>
<comment type="caution">
    <text evidence="8">The sequence shown here is derived from an EMBL/GenBank/DDBJ whole genome shotgun (WGS) entry which is preliminary data.</text>
</comment>
<evidence type="ECO:0000256" key="5">
    <source>
        <dbReference type="ARBA" id="ARBA00022840"/>
    </source>
</evidence>
<dbReference type="InterPro" id="IPR002173">
    <property type="entry name" value="Carboh/pur_kinase_PfkB_CS"/>
</dbReference>
<dbReference type="NCBIfam" id="TIGR04382">
    <property type="entry name" value="myo_inos_iolC_N"/>
    <property type="match status" value="1"/>
</dbReference>
<evidence type="ECO:0000313" key="8">
    <source>
        <dbReference type="EMBL" id="NYZ19628.1"/>
    </source>
</evidence>
<protein>
    <submittedName>
        <fullName evidence="8">5-dehydro-2-deoxygluconokinase</fullName>
        <ecNumber evidence="8">2.7.1.92</ecNumber>
    </submittedName>
</protein>
<dbReference type="GO" id="GO:0047590">
    <property type="term" value="F:5-dehydro-2-deoxygluconokinase activity"/>
    <property type="evidence" value="ECO:0007669"/>
    <property type="project" value="UniProtKB-EC"/>
</dbReference>
<dbReference type="EC" id="2.7.1.92" evidence="8"/>
<dbReference type="Pfam" id="PF09863">
    <property type="entry name" value="DUF2090"/>
    <property type="match status" value="1"/>
</dbReference>
<dbReference type="InterPro" id="IPR030830">
    <property type="entry name" value="Myo_inos_IolC"/>
</dbReference>
<keyword evidence="4" id="KW-0418">Kinase</keyword>